<dbReference type="InterPro" id="IPR007863">
    <property type="entry name" value="Peptidase_M16_C"/>
</dbReference>
<dbReference type="InterPro" id="IPR011249">
    <property type="entry name" value="Metalloenz_LuxS/M16"/>
</dbReference>
<evidence type="ECO:0000313" key="3">
    <source>
        <dbReference type="Proteomes" id="UP000824160"/>
    </source>
</evidence>
<reference evidence="2" key="2">
    <citation type="journal article" date="2021" name="PeerJ">
        <title>Extensive microbial diversity within the chicken gut microbiome revealed by metagenomics and culture.</title>
        <authorList>
            <person name="Gilroy R."/>
            <person name="Ravi A."/>
            <person name="Getino M."/>
            <person name="Pursley I."/>
            <person name="Horton D.L."/>
            <person name="Alikhan N.F."/>
            <person name="Baker D."/>
            <person name="Gharbi K."/>
            <person name="Hall N."/>
            <person name="Watson M."/>
            <person name="Adriaenssens E.M."/>
            <person name="Foster-Nyarko E."/>
            <person name="Jarju S."/>
            <person name="Secka A."/>
            <person name="Antonio M."/>
            <person name="Oren A."/>
            <person name="Chaudhuri R.R."/>
            <person name="La Ragione R."/>
            <person name="Hildebrand F."/>
            <person name="Pallen M.J."/>
        </authorList>
    </citation>
    <scope>NUCLEOTIDE SEQUENCE</scope>
    <source>
        <strain evidence="2">ChiBcec7-5410</strain>
    </source>
</reference>
<dbReference type="SUPFAM" id="SSF63411">
    <property type="entry name" value="LuxS/MPP-like metallohydrolase"/>
    <property type="match status" value="1"/>
</dbReference>
<dbReference type="Proteomes" id="UP000824160">
    <property type="component" value="Unassembled WGS sequence"/>
</dbReference>
<proteinExistence type="predicted"/>
<dbReference type="Pfam" id="PF05193">
    <property type="entry name" value="Peptidase_M16_C"/>
    <property type="match status" value="1"/>
</dbReference>
<organism evidence="2 3">
    <name type="scientific">Candidatus Faecivivens stercoripullorum</name>
    <dbReference type="NCBI Taxonomy" id="2840805"/>
    <lineage>
        <taxon>Bacteria</taxon>
        <taxon>Bacillati</taxon>
        <taxon>Bacillota</taxon>
        <taxon>Clostridia</taxon>
        <taxon>Eubacteriales</taxon>
        <taxon>Oscillospiraceae</taxon>
        <taxon>Oscillospiraceae incertae sedis</taxon>
        <taxon>Candidatus Faecivivens</taxon>
    </lineage>
</organism>
<gene>
    <name evidence="2" type="ORF">IAC43_03655</name>
</gene>
<reference evidence="2" key="1">
    <citation type="submission" date="2020-10" db="EMBL/GenBank/DDBJ databases">
        <authorList>
            <person name="Gilroy R."/>
        </authorList>
    </citation>
    <scope>NUCLEOTIDE SEQUENCE</scope>
    <source>
        <strain evidence="2">ChiBcec7-5410</strain>
    </source>
</reference>
<comment type="caution">
    <text evidence="2">The sequence shown here is derived from an EMBL/GenBank/DDBJ whole genome shotgun (WGS) entry which is preliminary data.</text>
</comment>
<dbReference type="AlphaFoldDB" id="A0A9D1KS93"/>
<feature type="non-terminal residue" evidence="2">
    <location>
        <position position="1"/>
    </location>
</feature>
<sequence>AIAGNFDPDEALAIIEQNLVERETVEIERAPYQERKEALRPRADLTMDVAQPQFYIGFKQRPAETEAAFLRQQFELEILHELLIGSTSACYEKLLRAGIINSTFGTEVFSGRGFLVSLFGGESEQPEAVQKALCEEIDRVMREGIDREDFLACKNAIYGRMLRTLHDVEDAATALLGAEMSGLGLFESIGMLAAVTPEDVTRRLRTDFDTSCMAISVIHPRG</sequence>
<name>A0A9D1KS93_9FIRM</name>
<dbReference type="Gene3D" id="3.30.830.10">
    <property type="entry name" value="Metalloenzyme, LuxS/M16 peptidase-like"/>
    <property type="match status" value="1"/>
</dbReference>
<dbReference type="EMBL" id="DVLW01000098">
    <property type="protein sequence ID" value="HIT94256.1"/>
    <property type="molecule type" value="Genomic_DNA"/>
</dbReference>
<accession>A0A9D1KS93</accession>
<evidence type="ECO:0000313" key="2">
    <source>
        <dbReference type="EMBL" id="HIT94256.1"/>
    </source>
</evidence>
<dbReference type="GO" id="GO:0046872">
    <property type="term" value="F:metal ion binding"/>
    <property type="evidence" value="ECO:0007669"/>
    <property type="project" value="InterPro"/>
</dbReference>
<protein>
    <submittedName>
        <fullName evidence="2">Insulinase family protein</fullName>
    </submittedName>
</protein>
<evidence type="ECO:0000259" key="1">
    <source>
        <dbReference type="Pfam" id="PF05193"/>
    </source>
</evidence>
<feature type="domain" description="Peptidase M16 C-terminal" evidence="1">
    <location>
        <begin position="1"/>
        <end position="156"/>
    </location>
</feature>